<accession>A0A9N8DYR6</accession>
<keyword evidence="2" id="KW-0539">Nucleus</keyword>
<keyword evidence="6" id="KW-1185">Reference proteome</keyword>
<evidence type="ECO:0000313" key="6">
    <source>
        <dbReference type="Proteomes" id="UP001153069"/>
    </source>
</evidence>
<evidence type="ECO:0000256" key="1">
    <source>
        <dbReference type="ARBA" id="ARBA00023125"/>
    </source>
</evidence>
<proteinExistence type="predicted"/>
<feature type="region of interest" description="Disordered" evidence="3">
    <location>
        <begin position="1"/>
        <end position="48"/>
    </location>
</feature>
<dbReference type="PANTHER" id="PTHR48112:SF15">
    <property type="entry name" value="HMG BOX DOMAIN-CONTAINING PROTEIN"/>
    <property type="match status" value="1"/>
</dbReference>
<evidence type="ECO:0000313" key="5">
    <source>
        <dbReference type="EMBL" id="CAB9511207.1"/>
    </source>
</evidence>
<feature type="domain" description="HMG box" evidence="4">
    <location>
        <begin position="44"/>
        <end position="121"/>
    </location>
</feature>
<feature type="region of interest" description="Disordered" evidence="3">
    <location>
        <begin position="120"/>
        <end position="177"/>
    </location>
</feature>
<dbReference type="OrthoDB" id="49060at2759"/>
<dbReference type="SUPFAM" id="SSF47095">
    <property type="entry name" value="HMG-box"/>
    <property type="match status" value="1"/>
</dbReference>
<gene>
    <name evidence="5" type="ORF">SEMRO_473_G150140.1</name>
</gene>
<sequence length="339" mass="36783">MASLPSTSGLNGVVQAASTASGKKPQKEVKKKRQFRARKPKDMPRRPLSAYNIFFKEERARLLAERQAQGAAVGGEKIGFEKMAKTIGKRWKSLTEQELGRFKVLANEDTERYRKEMDAYNHELAMKGRRQREESSRKRADEEKARTQPSSAGLPTPQQQQPAESTNLVPQNSQGMGQLAGSHLLGLVSANNANPVEQQLASAAPAAGATNPSQLDQLLAGAFQPGLQGLRDLIAAKRENMLQDRLLFSNLVSQQQQQPGLPSNGGQLAQSFLSQALPNATSPAANHHQSVIASLPPRLQQQLLIQSLQQAGHANSILNAFSGAGNNAQNQDNTLGFPF</sequence>
<evidence type="ECO:0000256" key="3">
    <source>
        <dbReference type="SAM" id="MobiDB-lite"/>
    </source>
</evidence>
<dbReference type="PANTHER" id="PTHR48112">
    <property type="entry name" value="HIGH MOBILITY GROUP PROTEIN DSP1"/>
    <property type="match status" value="1"/>
</dbReference>
<dbReference type="Proteomes" id="UP001153069">
    <property type="component" value="Unassembled WGS sequence"/>
</dbReference>
<feature type="compositionally biased region" description="Polar residues" evidence="3">
    <location>
        <begin position="1"/>
        <end position="21"/>
    </location>
</feature>
<evidence type="ECO:0000256" key="2">
    <source>
        <dbReference type="PROSITE-ProRule" id="PRU00267"/>
    </source>
</evidence>
<dbReference type="GO" id="GO:0005634">
    <property type="term" value="C:nucleus"/>
    <property type="evidence" value="ECO:0007669"/>
    <property type="project" value="UniProtKB-UniRule"/>
</dbReference>
<dbReference type="Pfam" id="PF09011">
    <property type="entry name" value="HMG_box_2"/>
    <property type="match status" value="1"/>
</dbReference>
<name>A0A9N8DYR6_9STRA</name>
<organism evidence="5 6">
    <name type="scientific">Seminavis robusta</name>
    <dbReference type="NCBI Taxonomy" id="568900"/>
    <lineage>
        <taxon>Eukaryota</taxon>
        <taxon>Sar</taxon>
        <taxon>Stramenopiles</taxon>
        <taxon>Ochrophyta</taxon>
        <taxon>Bacillariophyta</taxon>
        <taxon>Bacillariophyceae</taxon>
        <taxon>Bacillariophycidae</taxon>
        <taxon>Naviculales</taxon>
        <taxon>Naviculaceae</taxon>
        <taxon>Seminavis</taxon>
    </lineage>
</organism>
<feature type="compositionally biased region" description="Basic and acidic residues" evidence="3">
    <location>
        <begin position="120"/>
        <end position="146"/>
    </location>
</feature>
<feature type="compositionally biased region" description="Polar residues" evidence="3">
    <location>
        <begin position="147"/>
        <end position="176"/>
    </location>
</feature>
<dbReference type="InterPro" id="IPR036910">
    <property type="entry name" value="HMG_box_dom_sf"/>
</dbReference>
<dbReference type="InterPro" id="IPR050342">
    <property type="entry name" value="HMGB"/>
</dbReference>
<evidence type="ECO:0000259" key="4">
    <source>
        <dbReference type="PROSITE" id="PS50118"/>
    </source>
</evidence>
<protein>
    <recommendedName>
        <fullName evidence="4">HMG box domain-containing protein</fullName>
    </recommendedName>
</protein>
<dbReference type="PROSITE" id="PS50118">
    <property type="entry name" value="HMG_BOX_2"/>
    <property type="match status" value="1"/>
</dbReference>
<comment type="caution">
    <text evidence="5">The sequence shown here is derived from an EMBL/GenBank/DDBJ whole genome shotgun (WGS) entry which is preliminary data.</text>
</comment>
<reference evidence="5" key="1">
    <citation type="submission" date="2020-06" db="EMBL/GenBank/DDBJ databases">
        <authorList>
            <consortium name="Plant Systems Biology data submission"/>
        </authorList>
    </citation>
    <scope>NUCLEOTIDE SEQUENCE</scope>
    <source>
        <strain evidence="5">D6</strain>
    </source>
</reference>
<keyword evidence="1 2" id="KW-0238">DNA-binding</keyword>
<dbReference type="Gene3D" id="1.10.30.10">
    <property type="entry name" value="High mobility group box domain"/>
    <property type="match status" value="1"/>
</dbReference>
<dbReference type="GO" id="GO:0003677">
    <property type="term" value="F:DNA binding"/>
    <property type="evidence" value="ECO:0007669"/>
    <property type="project" value="UniProtKB-UniRule"/>
</dbReference>
<dbReference type="SMART" id="SM00398">
    <property type="entry name" value="HMG"/>
    <property type="match status" value="1"/>
</dbReference>
<feature type="compositionally biased region" description="Basic residues" evidence="3">
    <location>
        <begin position="29"/>
        <end position="39"/>
    </location>
</feature>
<dbReference type="InterPro" id="IPR009071">
    <property type="entry name" value="HMG_box_dom"/>
</dbReference>
<feature type="DNA-binding region" description="HMG box" evidence="2">
    <location>
        <begin position="44"/>
        <end position="121"/>
    </location>
</feature>
<dbReference type="EMBL" id="CAICTM010000472">
    <property type="protein sequence ID" value="CAB9511207.1"/>
    <property type="molecule type" value="Genomic_DNA"/>
</dbReference>
<dbReference type="AlphaFoldDB" id="A0A9N8DYR6"/>